<dbReference type="InterPro" id="IPR036291">
    <property type="entry name" value="NAD(P)-bd_dom_sf"/>
</dbReference>
<evidence type="ECO:0000256" key="2">
    <source>
        <dbReference type="ARBA" id="ARBA00023027"/>
    </source>
</evidence>
<proteinExistence type="inferred from homology"/>
<dbReference type="Pfam" id="PF01370">
    <property type="entry name" value="Epimerase"/>
    <property type="match status" value="1"/>
</dbReference>
<sequence>MAAFVGCHLSWRIRSTTPRDASHSPAIKSPFVLLCCADASPQRRVLVTGAAGFIGFHTALRLAQRGDQVVGLDNFNPYYDVQLKRDRVKQLQLQAPQVTVVEGDITDEPALRRLFDTHRFTHVLHLAAQAGVRYSLEHPLEYVRSNCDGFVKVLECCRRQQQSRQPTLVYASSSSVYGLNQQVPFREEDAVNQPASLYAVTKRMNELAAHAYHHLYGLSVIGLRYFTVYGPWGRPDMACYAFAEAMRAQQPIELYQAGDVEPCRDFTFIDDAVSGTVAALDYGAACEVFNIGNHRMEPLRALVHALERELGVTARKVLVGRQPGDVPRTYANLDKSQRLLGYQPTVSLDEGIRRFVAWYRAYHGSSTTSTVRLVQSE</sequence>
<organism evidence="4 5">
    <name type="scientific">Cyanidium caldarium</name>
    <name type="common">Red alga</name>
    <dbReference type="NCBI Taxonomy" id="2771"/>
    <lineage>
        <taxon>Eukaryota</taxon>
        <taxon>Rhodophyta</taxon>
        <taxon>Bangiophyceae</taxon>
        <taxon>Cyanidiales</taxon>
        <taxon>Cyanidiaceae</taxon>
        <taxon>Cyanidium</taxon>
    </lineage>
</organism>
<dbReference type="EMBL" id="JANCYW010000010">
    <property type="protein sequence ID" value="KAK4537025.1"/>
    <property type="molecule type" value="Genomic_DNA"/>
</dbReference>
<accession>A0AAV9IY53</accession>
<dbReference type="PANTHER" id="PTHR43574">
    <property type="entry name" value="EPIMERASE-RELATED"/>
    <property type="match status" value="1"/>
</dbReference>
<keyword evidence="5" id="KW-1185">Reference proteome</keyword>
<evidence type="ECO:0000313" key="5">
    <source>
        <dbReference type="Proteomes" id="UP001301350"/>
    </source>
</evidence>
<comment type="similarity">
    <text evidence="1">Belongs to the NAD(P)-dependent epimerase/dehydratase family.</text>
</comment>
<dbReference type="SUPFAM" id="SSF51735">
    <property type="entry name" value="NAD(P)-binding Rossmann-fold domains"/>
    <property type="match status" value="1"/>
</dbReference>
<dbReference type="PRINTS" id="PR01713">
    <property type="entry name" value="NUCEPIMERASE"/>
</dbReference>
<dbReference type="InterPro" id="IPR001509">
    <property type="entry name" value="Epimerase_deHydtase"/>
</dbReference>
<evidence type="ECO:0000256" key="1">
    <source>
        <dbReference type="ARBA" id="ARBA00007637"/>
    </source>
</evidence>
<feature type="domain" description="NAD-dependent epimerase/dehydratase" evidence="3">
    <location>
        <begin position="45"/>
        <end position="292"/>
    </location>
</feature>
<dbReference type="Proteomes" id="UP001301350">
    <property type="component" value="Unassembled WGS sequence"/>
</dbReference>
<evidence type="ECO:0000313" key="4">
    <source>
        <dbReference type="EMBL" id="KAK4537025.1"/>
    </source>
</evidence>
<keyword evidence="2" id="KW-0520">NAD</keyword>
<name>A0AAV9IY53_CYACA</name>
<protein>
    <recommendedName>
        <fullName evidence="3">NAD-dependent epimerase/dehydratase domain-containing protein</fullName>
    </recommendedName>
</protein>
<reference evidence="4 5" key="1">
    <citation type="submission" date="2022-07" db="EMBL/GenBank/DDBJ databases">
        <title>Genome-wide signatures of adaptation to extreme environments.</title>
        <authorList>
            <person name="Cho C.H."/>
            <person name="Yoon H.S."/>
        </authorList>
    </citation>
    <scope>NUCLEOTIDE SEQUENCE [LARGE SCALE GENOMIC DNA]</scope>
    <source>
        <strain evidence="4 5">DBV 063 E5</strain>
    </source>
</reference>
<dbReference type="AlphaFoldDB" id="A0AAV9IY53"/>
<evidence type="ECO:0000259" key="3">
    <source>
        <dbReference type="Pfam" id="PF01370"/>
    </source>
</evidence>
<gene>
    <name evidence="4" type="ORF">CDCA_CDCA10G3050</name>
</gene>
<dbReference type="Gene3D" id="3.40.50.720">
    <property type="entry name" value="NAD(P)-binding Rossmann-like Domain"/>
    <property type="match status" value="1"/>
</dbReference>
<comment type="caution">
    <text evidence="4">The sequence shown here is derived from an EMBL/GenBank/DDBJ whole genome shotgun (WGS) entry which is preliminary data.</text>
</comment>